<dbReference type="Proteomes" id="UP000279760">
    <property type="component" value="Chromosome 1"/>
</dbReference>
<accession>A0A3G4V510</accession>
<sequence>MELLVAFGALIIAAVTLYVQRVHNRHQMLPLLHISRDQTTKNGRVRITLSVINDGQGVAILKSMVFRVQDTDYEIKHNQELSDILETYLPKGATNQEVRYFHFIRANSRSLIISFEIPSDCEDPFSNSLLTIETESLYRDRVTVDNWGMNTTSNYADSVIEKFLSYFLPKTR</sequence>
<protein>
    <submittedName>
        <fullName evidence="1">Uncharacterized protein</fullName>
    </submittedName>
</protein>
<evidence type="ECO:0000313" key="1">
    <source>
        <dbReference type="EMBL" id="AYV19853.1"/>
    </source>
</evidence>
<dbReference type="RefSeq" id="WP_124939720.1">
    <property type="nucleotide sequence ID" value="NZ_CP033577.1"/>
</dbReference>
<name>A0A3G4V510_9VIBR</name>
<reference evidence="1 2" key="1">
    <citation type="submission" date="2018-11" db="EMBL/GenBank/DDBJ databases">
        <title>Complete Genome Sequence of Vbrio mediterranei 117-T6: a Potential Pathogen Bacteria Isolated from the Conchocelis of Pyropia.</title>
        <authorList>
            <person name="Liu Q."/>
        </authorList>
    </citation>
    <scope>NUCLEOTIDE SEQUENCE [LARGE SCALE GENOMIC DNA]</scope>
    <source>
        <strain evidence="1 2">117-T6</strain>
    </source>
</reference>
<dbReference type="AlphaFoldDB" id="A0A3G4V510"/>
<evidence type="ECO:0000313" key="2">
    <source>
        <dbReference type="Proteomes" id="UP000279760"/>
    </source>
</evidence>
<gene>
    <name evidence="1" type="ORF">ECB94_00455</name>
</gene>
<dbReference type="EMBL" id="CP033577">
    <property type="protein sequence ID" value="AYV19853.1"/>
    <property type="molecule type" value="Genomic_DNA"/>
</dbReference>
<organism evidence="1 2">
    <name type="scientific">Vibrio mediterranei</name>
    <dbReference type="NCBI Taxonomy" id="689"/>
    <lineage>
        <taxon>Bacteria</taxon>
        <taxon>Pseudomonadati</taxon>
        <taxon>Pseudomonadota</taxon>
        <taxon>Gammaproteobacteria</taxon>
        <taxon>Vibrionales</taxon>
        <taxon>Vibrionaceae</taxon>
        <taxon>Vibrio</taxon>
    </lineage>
</organism>
<proteinExistence type="predicted"/>